<dbReference type="InterPro" id="IPR039164">
    <property type="entry name" value="UBR1-like"/>
</dbReference>
<proteinExistence type="inferred from homology"/>
<dbReference type="PANTHER" id="PTHR21497:SF53">
    <property type="entry name" value="E3 UBIQUITIN-PROTEIN LIGASE PRT6"/>
    <property type="match status" value="1"/>
</dbReference>
<comment type="function">
    <text evidence="1">Ubiquitin ligase protein which is a component of the N-end rule pathway. Recognizes and binds to proteins bearing specific N-terminal residues that are destabilizing according to the N-end rule, leading to their ubiquitination and subsequent degradation.</text>
</comment>
<evidence type="ECO:0000256" key="1">
    <source>
        <dbReference type="RuleBase" id="RU366018"/>
    </source>
</evidence>
<comment type="pathway">
    <text evidence="1">Protein modification; protein ubiquitination.</text>
</comment>
<comment type="caution">
    <text evidence="2">The sequence shown here is derived from an EMBL/GenBank/DDBJ whole genome shotgun (WGS) entry which is preliminary data.</text>
</comment>
<keyword evidence="1" id="KW-0479">Metal-binding</keyword>
<keyword evidence="1" id="KW-0808">Transferase</keyword>
<dbReference type="EC" id="2.3.2.27" evidence="1"/>
<dbReference type="EMBL" id="JBBWWR010000019">
    <property type="protein sequence ID" value="KAK8941619.1"/>
    <property type="molecule type" value="Genomic_DNA"/>
</dbReference>
<reference evidence="2 3" key="1">
    <citation type="journal article" date="2022" name="Nat. Plants">
        <title>Genomes of leafy and leafless Platanthera orchids illuminate the evolution of mycoheterotrophy.</title>
        <authorList>
            <person name="Li M.H."/>
            <person name="Liu K.W."/>
            <person name="Li Z."/>
            <person name="Lu H.C."/>
            <person name="Ye Q.L."/>
            <person name="Zhang D."/>
            <person name="Wang J.Y."/>
            <person name="Li Y.F."/>
            <person name="Zhong Z.M."/>
            <person name="Liu X."/>
            <person name="Yu X."/>
            <person name="Liu D.K."/>
            <person name="Tu X.D."/>
            <person name="Liu B."/>
            <person name="Hao Y."/>
            <person name="Liao X.Y."/>
            <person name="Jiang Y.T."/>
            <person name="Sun W.H."/>
            <person name="Chen J."/>
            <person name="Chen Y.Q."/>
            <person name="Ai Y."/>
            <person name="Zhai J.W."/>
            <person name="Wu S.S."/>
            <person name="Zhou Z."/>
            <person name="Hsiao Y.Y."/>
            <person name="Wu W.L."/>
            <person name="Chen Y.Y."/>
            <person name="Lin Y.F."/>
            <person name="Hsu J.L."/>
            <person name="Li C.Y."/>
            <person name="Wang Z.W."/>
            <person name="Zhao X."/>
            <person name="Zhong W.Y."/>
            <person name="Ma X.K."/>
            <person name="Ma L."/>
            <person name="Huang J."/>
            <person name="Chen G.Z."/>
            <person name="Huang M.Z."/>
            <person name="Huang L."/>
            <person name="Peng D.H."/>
            <person name="Luo Y.B."/>
            <person name="Zou S.Q."/>
            <person name="Chen S.P."/>
            <person name="Lan S."/>
            <person name="Tsai W.C."/>
            <person name="Van de Peer Y."/>
            <person name="Liu Z.J."/>
        </authorList>
    </citation>
    <scope>NUCLEOTIDE SEQUENCE [LARGE SCALE GENOMIC DNA]</scope>
    <source>
        <strain evidence="2">Lor288</strain>
    </source>
</reference>
<evidence type="ECO:0000313" key="3">
    <source>
        <dbReference type="Proteomes" id="UP001412067"/>
    </source>
</evidence>
<keyword evidence="1" id="KW-0862">Zinc</keyword>
<name>A0ABR2LHJ9_9ASPA</name>
<protein>
    <recommendedName>
        <fullName evidence="1">E3 ubiquitin-protein ligase</fullName>
        <ecNumber evidence="1">2.3.2.27</ecNumber>
    </recommendedName>
</protein>
<evidence type="ECO:0000313" key="2">
    <source>
        <dbReference type="EMBL" id="KAK8941619.1"/>
    </source>
</evidence>
<organism evidence="2 3">
    <name type="scientific">Platanthera guangdongensis</name>
    <dbReference type="NCBI Taxonomy" id="2320717"/>
    <lineage>
        <taxon>Eukaryota</taxon>
        <taxon>Viridiplantae</taxon>
        <taxon>Streptophyta</taxon>
        <taxon>Embryophyta</taxon>
        <taxon>Tracheophyta</taxon>
        <taxon>Spermatophyta</taxon>
        <taxon>Magnoliopsida</taxon>
        <taxon>Liliopsida</taxon>
        <taxon>Asparagales</taxon>
        <taxon>Orchidaceae</taxon>
        <taxon>Orchidoideae</taxon>
        <taxon>Orchideae</taxon>
        <taxon>Orchidinae</taxon>
        <taxon>Platanthera</taxon>
    </lineage>
</organism>
<keyword evidence="1" id="KW-0863">Zinc-finger</keyword>
<keyword evidence="3" id="KW-1185">Reference proteome</keyword>
<accession>A0ABR2LHJ9</accession>
<gene>
    <name evidence="2" type="ORF">KSP40_PGU004584</name>
</gene>
<keyword evidence="1" id="KW-0833">Ubl conjugation pathway</keyword>
<dbReference type="PANTHER" id="PTHR21497">
    <property type="entry name" value="UBIQUITIN LIGASE E3 ALPHA-RELATED"/>
    <property type="match status" value="1"/>
</dbReference>
<dbReference type="Proteomes" id="UP001412067">
    <property type="component" value="Unassembled WGS sequence"/>
</dbReference>
<comment type="similarity">
    <text evidence="1">Belongs to the E3 ubiquitin-protein ligase UBR1-like family.</text>
</comment>
<sequence>MGTISACVFWKNQSMLSLLVSLMRKHKEENNNINAETRQCNISSLIEMLLKKFAQLSDKCMTELKHLAPDVIGNVSQVNSSVESSALVSEMERKAKARQRQAAILVCFCNLLSIREKMKTEQSKFIDSISSNNLELVTSLPEVDDVKEESVPVCSLCHDPDSGSPLCFLILLQV</sequence>
<comment type="catalytic activity">
    <reaction evidence="1">
        <text>S-ubiquitinyl-[E2 ubiquitin-conjugating enzyme]-L-cysteine + [acceptor protein]-L-lysine = [E2 ubiquitin-conjugating enzyme]-L-cysteine + N(6)-ubiquitinyl-[acceptor protein]-L-lysine.</text>
        <dbReference type="EC" id="2.3.2.27"/>
    </reaction>
</comment>